<gene>
    <name evidence="2" type="ORF">PLEPLA_LOCUS22335</name>
</gene>
<protein>
    <submittedName>
        <fullName evidence="2">Uncharacterized protein</fullName>
    </submittedName>
</protein>
<dbReference type="AlphaFoldDB" id="A0A9N7UL43"/>
<evidence type="ECO:0000256" key="1">
    <source>
        <dbReference type="SAM" id="MobiDB-lite"/>
    </source>
</evidence>
<dbReference type="Proteomes" id="UP001153269">
    <property type="component" value="Unassembled WGS sequence"/>
</dbReference>
<keyword evidence="3" id="KW-1185">Reference proteome</keyword>
<accession>A0A9N7UL43</accession>
<dbReference type="EMBL" id="CADEAL010001646">
    <property type="protein sequence ID" value="CAB1434277.1"/>
    <property type="molecule type" value="Genomic_DNA"/>
</dbReference>
<name>A0A9N7UL43_PLEPL</name>
<reference evidence="2" key="1">
    <citation type="submission" date="2020-03" db="EMBL/GenBank/DDBJ databases">
        <authorList>
            <person name="Weist P."/>
        </authorList>
    </citation>
    <scope>NUCLEOTIDE SEQUENCE</scope>
</reference>
<feature type="compositionally biased region" description="Polar residues" evidence="1">
    <location>
        <begin position="81"/>
        <end position="90"/>
    </location>
</feature>
<comment type="caution">
    <text evidence="2">The sequence shown here is derived from an EMBL/GenBank/DDBJ whole genome shotgun (WGS) entry which is preliminary data.</text>
</comment>
<organism evidence="2 3">
    <name type="scientific">Pleuronectes platessa</name>
    <name type="common">European plaice</name>
    <dbReference type="NCBI Taxonomy" id="8262"/>
    <lineage>
        <taxon>Eukaryota</taxon>
        <taxon>Metazoa</taxon>
        <taxon>Chordata</taxon>
        <taxon>Craniata</taxon>
        <taxon>Vertebrata</taxon>
        <taxon>Euteleostomi</taxon>
        <taxon>Actinopterygii</taxon>
        <taxon>Neopterygii</taxon>
        <taxon>Teleostei</taxon>
        <taxon>Neoteleostei</taxon>
        <taxon>Acanthomorphata</taxon>
        <taxon>Carangaria</taxon>
        <taxon>Pleuronectiformes</taxon>
        <taxon>Pleuronectoidei</taxon>
        <taxon>Pleuronectidae</taxon>
        <taxon>Pleuronectes</taxon>
    </lineage>
</organism>
<sequence>MSPCLTLIWGQQFGVTTETKHLESACDSTAAGCAAAAPPAEGASDRSGRVMDGFSGVGHVSSGARMAAEKEPGNKHGVTQRRFTSSSPLQESVEETISYWCSELKPSGSEGLGPGSRVQGPGSRFRPVHLIIC</sequence>
<evidence type="ECO:0000313" key="2">
    <source>
        <dbReference type="EMBL" id="CAB1434277.1"/>
    </source>
</evidence>
<evidence type="ECO:0000313" key="3">
    <source>
        <dbReference type="Proteomes" id="UP001153269"/>
    </source>
</evidence>
<proteinExistence type="predicted"/>
<feature type="region of interest" description="Disordered" evidence="1">
    <location>
        <begin position="36"/>
        <end position="92"/>
    </location>
</feature>